<evidence type="ECO:0000313" key="2">
    <source>
        <dbReference type="Proteomes" id="UP000218615"/>
    </source>
</evidence>
<dbReference type="EMBL" id="FZMP01000243">
    <property type="protein sequence ID" value="SNQ62840.1"/>
    <property type="molecule type" value="Genomic_DNA"/>
</dbReference>
<evidence type="ECO:0000313" key="1">
    <source>
        <dbReference type="EMBL" id="SNQ62840.1"/>
    </source>
</evidence>
<dbReference type="AlphaFoldDB" id="A0A284VU78"/>
<dbReference type="Proteomes" id="UP000218615">
    <property type="component" value="Unassembled WGS sequence"/>
</dbReference>
<dbReference type="OrthoDB" id="144789at2157"/>
<keyword evidence="2" id="KW-1185">Reference proteome</keyword>
<accession>A0A284VU78</accession>
<protein>
    <submittedName>
        <fullName evidence="1">Uncharacterized protein</fullName>
    </submittedName>
</protein>
<dbReference type="RefSeq" id="WP_096207354.1">
    <property type="nucleotide sequence ID" value="NZ_FZMP01000243.1"/>
</dbReference>
<name>A0A284VU78_9EURY</name>
<gene>
    <name evidence="1" type="ORF">MNV_920007</name>
</gene>
<organism evidence="1 2">
    <name type="scientific">Candidatus Methanoperedens nitratireducens</name>
    <dbReference type="NCBI Taxonomy" id="1392998"/>
    <lineage>
        <taxon>Archaea</taxon>
        <taxon>Methanobacteriati</taxon>
        <taxon>Methanobacteriota</taxon>
        <taxon>Stenosarchaea group</taxon>
        <taxon>Methanomicrobia</taxon>
        <taxon>Methanosarcinales</taxon>
        <taxon>ANME-2 cluster</taxon>
        <taxon>Candidatus Methanoperedentaceae</taxon>
        <taxon>Candidatus Methanoperedens</taxon>
    </lineage>
</organism>
<sequence>MNEMDVFVRKSANYRIWVDETGVGNIRILKRINFKTLVAIFEEMHSEIKKRISGNPGKVHIIFYISRSLHEEMSVNAKEFLGFCQSCMGIKFELVLLEM</sequence>
<reference evidence="2" key="1">
    <citation type="submission" date="2017-06" db="EMBL/GenBank/DDBJ databases">
        <authorList>
            <person name="Cremers G."/>
        </authorList>
    </citation>
    <scope>NUCLEOTIDE SEQUENCE [LARGE SCALE GENOMIC DNA]</scope>
</reference>
<proteinExistence type="predicted"/>